<dbReference type="Pfam" id="PF11186">
    <property type="entry name" value="DUF2972"/>
    <property type="match status" value="1"/>
</dbReference>
<name>A0A4U8T8W3_9HELI</name>
<sequence>MPLPRYYNFIYMATYGAGYQAMKRFFEYCNVCVAELWTEGIDSQQEYEHFYNTLVNNREKYCIIYLSGRNLYGREKLFCLIDAHVPLLIIARDPISIYRPIVNHLGEREYQYTCTLQTDYRVFLDSIRYYLDPTAPSLDILASEESCSEHGVTALSIQSRAKALKHVSKIQYIAFDEILEMQAFDTFKRLAKEYGFKPPKQKEIFEAKVNGGMLLGLLPRALIINECDVPFMFGVQKDENSVINNSQTNNQTQAQYEIIITTPQIQTLNDCIDISKDLDIDIPFPNIYLLMTKDSFIKFQTHQELVIATRKYLQGFLKELENRAHIENNKRLDENDILERFRQDTALAMKYKKIFDKELAHIKENRPDIVATWGYYQEFEKICKNA</sequence>
<protein>
    <submittedName>
        <fullName evidence="1">DUF2972 domain-containing protein</fullName>
    </submittedName>
</protein>
<comment type="caution">
    <text evidence="1">The sequence shown here is derived from an EMBL/GenBank/DDBJ whole genome shotgun (WGS) entry which is preliminary data.</text>
</comment>
<evidence type="ECO:0000313" key="2">
    <source>
        <dbReference type="Proteomes" id="UP000029861"/>
    </source>
</evidence>
<organism evidence="1 2">
    <name type="scientific">Helicobacter trogontum</name>
    <dbReference type="NCBI Taxonomy" id="50960"/>
    <lineage>
        <taxon>Bacteria</taxon>
        <taxon>Pseudomonadati</taxon>
        <taxon>Campylobacterota</taxon>
        <taxon>Epsilonproteobacteria</taxon>
        <taxon>Campylobacterales</taxon>
        <taxon>Helicobacteraceae</taxon>
        <taxon>Helicobacter</taxon>
    </lineage>
</organism>
<dbReference type="InterPro" id="IPR021353">
    <property type="entry name" value="DUF2972"/>
</dbReference>
<dbReference type="EMBL" id="JRPK02000048">
    <property type="protein sequence ID" value="TLD95177.1"/>
    <property type="molecule type" value="Genomic_DNA"/>
</dbReference>
<reference evidence="1 2" key="1">
    <citation type="journal article" date="2014" name="Genome Announc.">
        <title>Draft genome sequences of eight enterohepatic helicobacter species isolated from both laboratory and wild rodents.</title>
        <authorList>
            <person name="Sheh A."/>
            <person name="Shen Z."/>
            <person name="Fox J.G."/>
        </authorList>
    </citation>
    <scope>NUCLEOTIDE SEQUENCE [LARGE SCALE GENOMIC DNA]</scope>
    <source>
        <strain evidence="1 2">ATCC 49310</strain>
    </source>
</reference>
<accession>A0A4U8T8W3</accession>
<gene>
    <name evidence="1" type="ORF">LS80_009435</name>
</gene>
<dbReference type="AlphaFoldDB" id="A0A4U8T8W3"/>
<dbReference type="Proteomes" id="UP000029861">
    <property type="component" value="Unassembled WGS sequence"/>
</dbReference>
<proteinExistence type="predicted"/>
<evidence type="ECO:0000313" key="1">
    <source>
        <dbReference type="EMBL" id="TLD95177.1"/>
    </source>
</evidence>